<dbReference type="InParanoid" id="A0A1Y2GM82"/>
<evidence type="ECO:0000313" key="1">
    <source>
        <dbReference type="EMBL" id="ORZ15468.1"/>
    </source>
</evidence>
<accession>A0A1Y2GM82</accession>
<dbReference type="RefSeq" id="XP_021881216.1">
    <property type="nucleotide sequence ID" value="XM_022026561.1"/>
</dbReference>
<comment type="caution">
    <text evidence="1">The sequence shown here is derived from an EMBL/GenBank/DDBJ whole genome shotgun (WGS) entry which is preliminary data.</text>
</comment>
<organism evidence="1 2">
    <name type="scientific">Lobosporangium transversale</name>
    <dbReference type="NCBI Taxonomy" id="64571"/>
    <lineage>
        <taxon>Eukaryota</taxon>
        <taxon>Fungi</taxon>
        <taxon>Fungi incertae sedis</taxon>
        <taxon>Mucoromycota</taxon>
        <taxon>Mortierellomycotina</taxon>
        <taxon>Mortierellomycetes</taxon>
        <taxon>Mortierellales</taxon>
        <taxon>Mortierellaceae</taxon>
        <taxon>Lobosporangium</taxon>
    </lineage>
</organism>
<evidence type="ECO:0000313" key="2">
    <source>
        <dbReference type="Proteomes" id="UP000193648"/>
    </source>
</evidence>
<protein>
    <submittedName>
        <fullName evidence="1">Uncharacterized protein</fullName>
    </submittedName>
</protein>
<sequence>MVHVDLIIKFFDVSSPTTLSYTFRTFNATHLDDLRVLQRNISRSHLEQIAFLREKQKELLETHRLEVTSFQETMNLHTAINDQTKTILSQASALRDYLSMLFEDMSRMSRRSEQEAMQQGVAISHLQEVNGQLITEYHTSIEETLSSISQAMRSWHKSLESGLSRAETLDRINKDLMARVQESNDGLDDMKGQLNTVRNSLDQIARVAKDNTRTLLDIQEVGSHKINAAINASITNVTEALCQLETNSQIARDEVISVFDSVRVNMRDKVARTLEETTFDIRNMAATSQEKIEQLNMLVDEFRSKQEDVLWQLGVIHRAWRFMSAIISMVSIAVFVGCERLLTPVSYKWVLLSVICTKVCIKGSLYCWRSMPSQHIREKCLAKEQKHNLAYLLDSEFNIWRKEENYSSGQYGPPPYYSQCDTRMQVLMQPGWSQIYRGETRLSYDYNSPTHELCDLTGSINEEHCPYMGEAFGLSLGLYTCGQD</sequence>
<dbReference type="OrthoDB" id="5311848at2759"/>
<dbReference type="GeneID" id="33568404"/>
<reference evidence="1 2" key="1">
    <citation type="submission" date="2016-07" db="EMBL/GenBank/DDBJ databases">
        <title>Pervasive Adenine N6-methylation of Active Genes in Fungi.</title>
        <authorList>
            <consortium name="DOE Joint Genome Institute"/>
            <person name="Mondo S.J."/>
            <person name="Dannebaum R.O."/>
            <person name="Kuo R.C."/>
            <person name="Labutti K."/>
            <person name="Haridas S."/>
            <person name="Kuo A."/>
            <person name="Salamov A."/>
            <person name="Ahrendt S.R."/>
            <person name="Lipzen A."/>
            <person name="Sullivan W."/>
            <person name="Andreopoulos W.B."/>
            <person name="Clum A."/>
            <person name="Lindquist E."/>
            <person name="Daum C."/>
            <person name="Ramamoorthy G.K."/>
            <person name="Gryganskyi A."/>
            <person name="Culley D."/>
            <person name="Magnuson J.K."/>
            <person name="James T.Y."/>
            <person name="O'Malley M.A."/>
            <person name="Stajich J.E."/>
            <person name="Spatafora J.W."/>
            <person name="Visel A."/>
            <person name="Grigoriev I.V."/>
        </authorList>
    </citation>
    <scope>NUCLEOTIDE SEQUENCE [LARGE SCALE GENOMIC DNA]</scope>
    <source>
        <strain evidence="1 2">NRRL 3116</strain>
    </source>
</reference>
<name>A0A1Y2GM82_9FUNG</name>
<keyword evidence="2" id="KW-1185">Reference proteome</keyword>
<gene>
    <name evidence="1" type="ORF">BCR41DRAFT_370827</name>
</gene>
<dbReference type="Proteomes" id="UP000193648">
    <property type="component" value="Unassembled WGS sequence"/>
</dbReference>
<proteinExistence type="predicted"/>
<dbReference type="EMBL" id="MCFF01000019">
    <property type="protein sequence ID" value="ORZ15468.1"/>
    <property type="molecule type" value="Genomic_DNA"/>
</dbReference>
<dbReference type="AlphaFoldDB" id="A0A1Y2GM82"/>